<dbReference type="CDD" id="cd00201">
    <property type="entry name" value="WW"/>
    <property type="match status" value="1"/>
</dbReference>
<feature type="compositionally biased region" description="Low complexity" evidence="1">
    <location>
        <begin position="268"/>
        <end position="292"/>
    </location>
</feature>
<accession>A0A9W9GVK8</accession>
<feature type="compositionally biased region" description="Pro residues" evidence="1">
    <location>
        <begin position="48"/>
        <end position="57"/>
    </location>
</feature>
<gene>
    <name evidence="3" type="ORF">N7515_006190</name>
</gene>
<evidence type="ECO:0000259" key="2">
    <source>
        <dbReference type="PROSITE" id="PS50020"/>
    </source>
</evidence>
<feature type="compositionally biased region" description="Low complexity" evidence="1">
    <location>
        <begin position="437"/>
        <end position="452"/>
    </location>
</feature>
<feature type="compositionally biased region" description="Pro residues" evidence="1">
    <location>
        <begin position="453"/>
        <end position="464"/>
    </location>
</feature>
<dbReference type="InterPro" id="IPR043904">
    <property type="entry name" value="PhoD_2-like"/>
</dbReference>
<dbReference type="GeneID" id="81406104"/>
<dbReference type="FunFam" id="2.20.70.10:FF:000028">
    <property type="entry name" value="WW domain-containing protein"/>
    <property type="match status" value="1"/>
</dbReference>
<dbReference type="PROSITE" id="PS01159">
    <property type="entry name" value="WW_DOMAIN_1"/>
    <property type="match status" value="1"/>
</dbReference>
<feature type="region of interest" description="Disordered" evidence="1">
    <location>
        <begin position="1"/>
        <end position="238"/>
    </location>
</feature>
<proteinExistence type="predicted"/>
<evidence type="ECO:0000313" key="4">
    <source>
        <dbReference type="Proteomes" id="UP001149079"/>
    </source>
</evidence>
<comment type="caution">
    <text evidence="3">The sequence shown here is derived from an EMBL/GenBank/DDBJ whole genome shotgun (WGS) entry which is preliminary data.</text>
</comment>
<dbReference type="Pfam" id="PF00397">
    <property type="entry name" value="WW"/>
    <property type="match status" value="1"/>
</dbReference>
<dbReference type="CDD" id="cd07389">
    <property type="entry name" value="MPP_PhoD"/>
    <property type="match status" value="1"/>
</dbReference>
<dbReference type="PANTHER" id="PTHR46689">
    <property type="entry name" value="MEMBRANE PROTEIN, PUTATIVE-RELATED"/>
    <property type="match status" value="1"/>
</dbReference>
<dbReference type="InterPro" id="IPR018946">
    <property type="entry name" value="PhoD-like_MPP"/>
</dbReference>
<protein>
    <submittedName>
        <fullName evidence="3">WW/Rsp5/WWP</fullName>
    </submittedName>
</protein>
<dbReference type="Gene3D" id="3.60.21.70">
    <property type="entry name" value="PhoD-like phosphatase"/>
    <property type="match status" value="1"/>
</dbReference>
<name>A0A9W9GVK8_9EURO</name>
<feature type="compositionally biased region" description="Low complexity" evidence="1">
    <location>
        <begin position="160"/>
        <end position="173"/>
    </location>
</feature>
<dbReference type="SUPFAM" id="SSF51045">
    <property type="entry name" value="WW domain"/>
    <property type="match status" value="1"/>
</dbReference>
<feature type="compositionally biased region" description="Low complexity" evidence="1">
    <location>
        <begin position="509"/>
        <end position="518"/>
    </location>
</feature>
<dbReference type="PANTHER" id="PTHR46689:SF2">
    <property type="entry name" value="WW DOMAIN PROTEIN (AFU_ORTHOLOGUE AFUA_6G06520)"/>
    <property type="match status" value="1"/>
</dbReference>
<dbReference type="GO" id="GO:0016020">
    <property type="term" value="C:membrane"/>
    <property type="evidence" value="ECO:0007669"/>
    <property type="project" value="TreeGrafter"/>
</dbReference>
<evidence type="ECO:0000256" key="1">
    <source>
        <dbReference type="SAM" id="MobiDB-lite"/>
    </source>
</evidence>
<dbReference type="InterPro" id="IPR001202">
    <property type="entry name" value="WW_dom"/>
</dbReference>
<feature type="compositionally biased region" description="Low complexity" evidence="1">
    <location>
        <begin position="465"/>
        <end position="476"/>
    </location>
</feature>
<feature type="domain" description="WW" evidence="2">
    <location>
        <begin position="522"/>
        <end position="556"/>
    </location>
</feature>
<reference evidence="3" key="1">
    <citation type="submission" date="2022-11" db="EMBL/GenBank/DDBJ databases">
        <authorList>
            <person name="Petersen C."/>
        </authorList>
    </citation>
    <scope>NUCLEOTIDE SEQUENCE</scope>
    <source>
        <strain evidence="3">IBT 22155</strain>
    </source>
</reference>
<feature type="compositionally biased region" description="Low complexity" evidence="1">
    <location>
        <begin position="420"/>
        <end position="429"/>
    </location>
</feature>
<dbReference type="RefSeq" id="XP_056520530.1">
    <property type="nucleotide sequence ID" value="XM_056666934.1"/>
</dbReference>
<organism evidence="3 4">
    <name type="scientific">Penicillium bovifimosum</name>
    <dbReference type="NCBI Taxonomy" id="126998"/>
    <lineage>
        <taxon>Eukaryota</taxon>
        <taxon>Fungi</taxon>
        <taxon>Dikarya</taxon>
        <taxon>Ascomycota</taxon>
        <taxon>Pezizomycotina</taxon>
        <taxon>Eurotiomycetes</taxon>
        <taxon>Eurotiomycetidae</taxon>
        <taxon>Eurotiales</taxon>
        <taxon>Aspergillaceae</taxon>
        <taxon>Penicillium</taxon>
    </lineage>
</organism>
<dbReference type="OrthoDB" id="2419400at2759"/>
<feature type="compositionally biased region" description="Polar residues" evidence="1">
    <location>
        <begin position="479"/>
        <end position="508"/>
    </location>
</feature>
<dbReference type="PROSITE" id="PS50020">
    <property type="entry name" value="WW_DOMAIN_2"/>
    <property type="match status" value="1"/>
</dbReference>
<feature type="compositionally biased region" description="Low complexity" evidence="1">
    <location>
        <begin position="374"/>
        <end position="393"/>
    </location>
</feature>
<dbReference type="Pfam" id="PF19050">
    <property type="entry name" value="PhoD_2"/>
    <property type="match status" value="1"/>
</dbReference>
<dbReference type="EMBL" id="JAPQKL010000005">
    <property type="protein sequence ID" value="KAJ5130151.1"/>
    <property type="molecule type" value="Genomic_DNA"/>
</dbReference>
<dbReference type="InterPro" id="IPR036020">
    <property type="entry name" value="WW_dom_sf"/>
</dbReference>
<feature type="compositionally biased region" description="Polar residues" evidence="1">
    <location>
        <begin position="181"/>
        <end position="194"/>
    </location>
</feature>
<feature type="compositionally biased region" description="Polar residues" evidence="1">
    <location>
        <begin position="201"/>
        <end position="211"/>
    </location>
</feature>
<dbReference type="Proteomes" id="UP001149079">
    <property type="component" value="Unassembled WGS sequence"/>
</dbReference>
<dbReference type="InterPro" id="IPR038607">
    <property type="entry name" value="PhoD-like_sf"/>
</dbReference>
<feature type="compositionally biased region" description="Basic and acidic residues" evidence="1">
    <location>
        <begin position="103"/>
        <end position="120"/>
    </location>
</feature>
<feature type="region of interest" description="Disordered" evidence="1">
    <location>
        <begin position="252"/>
        <end position="528"/>
    </location>
</feature>
<dbReference type="AlphaFoldDB" id="A0A9W9GVK8"/>
<dbReference type="Gene3D" id="2.20.70.10">
    <property type="match status" value="1"/>
</dbReference>
<sequence>MSAGSSRALHPEELFLGDGPGRQESPVIGPLRINKRDSSSPASAAGSSPPPNGPLPYPDDRQHPQIRTSNPNDRYNDNIRYGSPPAGPGSGSISPNEYPPVLRPRDGREPRVATLAERRGAAPKPLPESPGPDAPDRDALAARQYPRPPTGPVPGPPEAAPTETNQYDYRQQYYPPPQRQSSTSAARPPSSLQAPQGPLSRISSTSTTRAQRGSPPPPETPIVGPGQQPGSDIEARYAAAGIAGTGTLQGIQSHNVAAQRRAEQYSGQHPTAFQQPPQQQQQQRPWTPTEQPGSQPHGPPTVYQGGEVVGSNNQPSASHPGQYGSPPPQVHPGQYSSPPPQVHPGQYGSPPPQVHPGQYGTPPLQAHPSQYSGSPSQAHPAAVPQPQQQQQHEQPGRVGPSALEQDMERMRLSSSPPPAYSSVSGPSPSNRYPTEKPTPAGAAAMAHPALANQPPPAVNSPSPAPAASAQDHPAFANDPRQQQMGQSLQASTANASDLSGFHQQTIQVTSPGPSGATPASPPPLPEGWIAHMDPSSGQYYYIHLPTQSTQWEFPKGPTPLNLNDTPLSPVNSVYSAHPLSSPGLSAFGKPLASPGVPLTPGFESLQSPIVSGFSGPPPSSGMDLYKTTPTNGVYFGPYLRYTNMDLERGIWMGSILLVTDAAQPPTIHMHQSVDLSPNPRQLKAIDIAAHQRWTFYKYEIDLQMDDAGPAKWTYAITSHLGCTRYEFLVAGRHETNWRFIATSGNDFSLNVNANERARVGGVGYMWKDIMQKHNEIGGFHAQLCLGGQIYADRMWKEIPSLKQWLTISGKEARKNAPWTAANQQDVSHAYFHYYTSHFDQPHIRESFAQIPYVCQIDDHDIFDGFGSYPDHMQFSNMFKNIGRIGIEMYLLFQHHTTLDILRNVNNDTDLFTITGTGWHFVKYLGPGVVVVGPDCRSERNPHQVMAGPTYQGLFPKIAMLPPSVQHCLWMVAVPLIYPRLETAEHIVQTVATGKRAVTGAYNVLGKVTSSVAGVVGAKDFVGSGFDSVKRAVGKSGLMGGILSPFGEFSSMDELRDQWTHESKDLERTYLIRTLQGISHQKSLRMTFLSGAVNLCGAGLVHDPSNPTDHKTMYQLISSSVVNTPPPSYIVKLLHSHSKPLYVPANGHRSSAQPSDTKEDMMEIFQTDVNGQAREYRKLMARRNYVAIVAYDPEAISAINAYGQVTPGGHSKLSLAADFMVQGEGQQGSVVKFGPVIVPCLEHGR</sequence>
<feature type="compositionally biased region" description="Pro residues" evidence="1">
    <location>
        <begin position="146"/>
        <end position="159"/>
    </location>
</feature>
<reference evidence="3" key="2">
    <citation type="journal article" date="2023" name="IMA Fungus">
        <title>Comparative genomic study of the Penicillium genus elucidates a diverse pangenome and 15 lateral gene transfer events.</title>
        <authorList>
            <person name="Petersen C."/>
            <person name="Sorensen T."/>
            <person name="Nielsen M.R."/>
            <person name="Sondergaard T.E."/>
            <person name="Sorensen J.L."/>
            <person name="Fitzpatrick D.A."/>
            <person name="Frisvad J.C."/>
            <person name="Nielsen K.L."/>
        </authorList>
    </citation>
    <scope>NUCLEOTIDE SEQUENCE</scope>
    <source>
        <strain evidence="3">IBT 22155</strain>
    </source>
</reference>
<keyword evidence="4" id="KW-1185">Reference proteome</keyword>
<evidence type="ECO:0000313" key="3">
    <source>
        <dbReference type="EMBL" id="KAJ5130151.1"/>
    </source>
</evidence>
<dbReference type="SMART" id="SM00456">
    <property type="entry name" value="WW"/>
    <property type="match status" value="1"/>
</dbReference>
<feature type="compositionally biased region" description="Pro residues" evidence="1">
    <location>
        <begin position="124"/>
        <end position="133"/>
    </location>
</feature>
<feature type="compositionally biased region" description="Polar residues" evidence="1">
    <location>
        <begin position="310"/>
        <end position="319"/>
    </location>
</feature>